<dbReference type="STRING" id="1817772.A2527_01690"/>
<evidence type="ECO:0000256" key="1">
    <source>
        <dbReference type="ARBA" id="ARBA00022475"/>
    </source>
</evidence>
<proteinExistence type="predicted"/>
<dbReference type="EMBL" id="MFNE01000049">
    <property type="protein sequence ID" value="OGG93469.1"/>
    <property type="molecule type" value="Genomic_DNA"/>
</dbReference>
<evidence type="ECO:0000256" key="4">
    <source>
        <dbReference type="ARBA" id="ARBA00022692"/>
    </source>
</evidence>
<keyword evidence="2" id="KW-0328">Glycosyltransferase</keyword>
<keyword evidence="7" id="KW-0472">Membrane</keyword>
<dbReference type="PANTHER" id="PTHR48090:SF3">
    <property type="entry name" value="UNDECAPRENYL-PHOSPHATE 4-DEOXY-4-FORMAMIDO-L-ARABINOSE TRANSFERASE"/>
    <property type="match status" value="1"/>
</dbReference>
<dbReference type="Proteomes" id="UP000178449">
    <property type="component" value="Unassembled WGS sequence"/>
</dbReference>
<accession>A0A1F6G5S6</accession>
<dbReference type="GO" id="GO:0005886">
    <property type="term" value="C:plasma membrane"/>
    <property type="evidence" value="ECO:0007669"/>
    <property type="project" value="TreeGrafter"/>
</dbReference>
<dbReference type="AlphaFoldDB" id="A0A1F6G5S6"/>
<evidence type="ECO:0000256" key="6">
    <source>
        <dbReference type="ARBA" id="ARBA00022989"/>
    </source>
</evidence>
<dbReference type="SUPFAM" id="SSF53448">
    <property type="entry name" value="Nucleotide-diphospho-sugar transferases"/>
    <property type="match status" value="1"/>
</dbReference>
<evidence type="ECO:0000313" key="10">
    <source>
        <dbReference type="Proteomes" id="UP000178449"/>
    </source>
</evidence>
<evidence type="ECO:0000313" key="9">
    <source>
        <dbReference type="EMBL" id="OGG93469.1"/>
    </source>
</evidence>
<keyword evidence="6" id="KW-1133">Transmembrane helix</keyword>
<dbReference type="GO" id="GO:0009103">
    <property type="term" value="P:lipopolysaccharide biosynthetic process"/>
    <property type="evidence" value="ECO:0007669"/>
    <property type="project" value="UniProtKB-KW"/>
</dbReference>
<keyword evidence="3" id="KW-0808">Transferase</keyword>
<dbReference type="InterPro" id="IPR001173">
    <property type="entry name" value="Glyco_trans_2-like"/>
</dbReference>
<keyword evidence="5" id="KW-0448">Lipopolysaccharide biosynthesis</keyword>
<dbReference type="CDD" id="cd04179">
    <property type="entry name" value="DPM_DPG-synthase_like"/>
    <property type="match status" value="1"/>
</dbReference>
<sequence>MSERFPPFELPEPVSVLMPVSNEADVIATVVQEWAEEVFQYLPQGSEMVFDEAASTDGTREILAELQVKYPYIKVFSRDKKDGFANAARRLYKLATCPLIFFTDSDGQYVAKEFWTIASFIKDYDMVRGAKVGRKDPFGRRFSSFIFNKAVHFLFSISYDDINCAFHLIRRPLIEDLLPKLNIMETLINSELLLRAEISNYQIKQCYVTHRMRLFGNSRGLPSYRFVFDSLKAFNGLLRIKASYRVIDFTSKDQG</sequence>
<name>A0A1F6G5S6_9PROT</name>
<evidence type="ECO:0000256" key="2">
    <source>
        <dbReference type="ARBA" id="ARBA00022676"/>
    </source>
</evidence>
<dbReference type="InterPro" id="IPR050256">
    <property type="entry name" value="Glycosyltransferase_2"/>
</dbReference>
<organism evidence="9 10">
    <name type="scientific">Candidatus Lambdaproteobacteria bacterium RIFOXYD2_FULL_50_16</name>
    <dbReference type="NCBI Taxonomy" id="1817772"/>
    <lineage>
        <taxon>Bacteria</taxon>
        <taxon>Pseudomonadati</taxon>
        <taxon>Pseudomonadota</taxon>
        <taxon>Candidatus Lambdaproteobacteria</taxon>
    </lineage>
</organism>
<evidence type="ECO:0000259" key="8">
    <source>
        <dbReference type="Pfam" id="PF00535"/>
    </source>
</evidence>
<keyword evidence="4" id="KW-0812">Transmembrane</keyword>
<dbReference type="Gene3D" id="3.90.550.10">
    <property type="entry name" value="Spore Coat Polysaccharide Biosynthesis Protein SpsA, Chain A"/>
    <property type="match status" value="1"/>
</dbReference>
<keyword evidence="1" id="KW-1003">Cell membrane</keyword>
<feature type="domain" description="Glycosyltransferase 2-like" evidence="8">
    <location>
        <begin position="15"/>
        <end position="177"/>
    </location>
</feature>
<evidence type="ECO:0000256" key="5">
    <source>
        <dbReference type="ARBA" id="ARBA00022985"/>
    </source>
</evidence>
<gene>
    <name evidence="9" type="ORF">A2527_01690</name>
</gene>
<dbReference type="PANTHER" id="PTHR48090">
    <property type="entry name" value="UNDECAPRENYL-PHOSPHATE 4-DEOXY-4-FORMAMIDO-L-ARABINOSE TRANSFERASE-RELATED"/>
    <property type="match status" value="1"/>
</dbReference>
<evidence type="ECO:0000256" key="7">
    <source>
        <dbReference type="ARBA" id="ARBA00023136"/>
    </source>
</evidence>
<protein>
    <recommendedName>
        <fullName evidence="8">Glycosyltransferase 2-like domain-containing protein</fullName>
    </recommendedName>
</protein>
<dbReference type="Pfam" id="PF00535">
    <property type="entry name" value="Glycos_transf_2"/>
    <property type="match status" value="1"/>
</dbReference>
<evidence type="ECO:0000256" key="3">
    <source>
        <dbReference type="ARBA" id="ARBA00022679"/>
    </source>
</evidence>
<reference evidence="9 10" key="1">
    <citation type="journal article" date="2016" name="Nat. Commun.">
        <title>Thousands of microbial genomes shed light on interconnected biogeochemical processes in an aquifer system.</title>
        <authorList>
            <person name="Anantharaman K."/>
            <person name="Brown C.T."/>
            <person name="Hug L.A."/>
            <person name="Sharon I."/>
            <person name="Castelle C.J."/>
            <person name="Probst A.J."/>
            <person name="Thomas B.C."/>
            <person name="Singh A."/>
            <person name="Wilkins M.J."/>
            <person name="Karaoz U."/>
            <person name="Brodie E.L."/>
            <person name="Williams K.H."/>
            <person name="Hubbard S.S."/>
            <person name="Banfield J.F."/>
        </authorList>
    </citation>
    <scope>NUCLEOTIDE SEQUENCE [LARGE SCALE GENOMIC DNA]</scope>
</reference>
<dbReference type="GO" id="GO:0099621">
    <property type="term" value="F:undecaprenyl-phosphate 4-deoxy-4-formamido-L-arabinose transferase activity"/>
    <property type="evidence" value="ECO:0007669"/>
    <property type="project" value="TreeGrafter"/>
</dbReference>
<dbReference type="InterPro" id="IPR029044">
    <property type="entry name" value="Nucleotide-diphossugar_trans"/>
</dbReference>
<comment type="caution">
    <text evidence="9">The sequence shown here is derived from an EMBL/GenBank/DDBJ whole genome shotgun (WGS) entry which is preliminary data.</text>
</comment>